<proteinExistence type="predicted"/>
<evidence type="ECO:0000313" key="3">
    <source>
        <dbReference type="Proteomes" id="UP001157160"/>
    </source>
</evidence>
<dbReference type="InterPro" id="IPR016181">
    <property type="entry name" value="Acyl_CoA_acyltransferase"/>
</dbReference>
<evidence type="ECO:0000259" key="1">
    <source>
        <dbReference type="PROSITE" id="PS51729"/>
    </source>
</evidence>
<sequence>MGQELTHEPDANRYVLRIDGVVASVLDIAERGDAISFTRAFTNPALRGRGYADVVTTFAVEDAERRGIARMVPLCWYVGDWFERHPEKAHLLAR</sequence>
<comment type="caution">
    <text evidence="2">The sequence shown here is derived from an EMBL/GenBank/DDBJ whole genome shotgun (WGS) entry which is preliminary data.</text>
</comment>
<dbReference type="EMBL" id="BSUL01000001">
    <property type="protein sequence ID" value="GMA27282.1"/>
    <property type="molecule type" value="Genomic_DNA"/>
</dbReference>
<gene>
    <name evidence="2" type="ORF">GCM10025874_05350</name>
</gene>
<name>A0AA37UH79_9MICO</name>
<dbReference type="RefSeq" id="WP_284229780.1">
    <property type="nucleotide sequence ID" value="NZ_BSUL01000001.1"/>
</dbReference>
<accession>A0AA37UH79</accession>
<dbReference type="Pfam" id="PF14542">
    <property type="entry name" value="Acetyltransf_CG"/>
    <property type="match status" value="1"/>
</dbReference>
<protein>
    <recommendedName>
        <fullName evidence="1">N-acetyltransferase domain-containing protein</fullName>
    </recommendedName>
</protein>
<dbReference type="Proteomes" id="UP001157160">
    <property type="component" value="Unassembled WGS sequence"/>
</dbReference>
<reference evidence="2 3" key="1">
    <citation type="journal article" date="2014" name="Int. J. Syst. Evol. Microbiol.">
        <title>Complete genome sequence of Corynebacterium casei LMG S-19264T (=DSM 44701T), isolated from a smear-ripened cheese.</title>
        <authorList>
            <consortium name="US DOE Joint Genome Institute (JGI-PGF)"/>
            <person name="Walter F."/>
            <person name="Albersmeier A."/>
            <person name="Kalinowski J."/>
            <person name="Ruckert C."/>
        </authorList>
    </citation>
    <scope>NUCLEOTIDE SEQUENCE [LARGE SCALE GENOMIC DNA]</scope>
    <source>
        <strain evidence="2 3">NBRC 112289</strain>
    </source>
</reference>
<evidence type="ECO:0000313" key="2">
    <source>
        <dbReference type="EMBL" id="GMA27282.1"/>
    </source>
</evidence>
<keyword evidence="3" id="KW-1185">Reference proteome</keyword>
<organism evidence="2 3">
    <name type="scientific">Arenivirga flava</name>
    <dbReference type="NCBI Taxonomy" id="1930060"/>
    <lineage>
        <taxon>Bacteria</taxon>
        <taxon>Bacillati</taxon>
        <taxon>Actinomycetota</taxon>
        <taxon>Actinomycetes</taxon>
        <taxon>Micrococcales</taxon>
        <taxon>Microbacteriaceae</taxon>
        <taxon>Arenivirga</taxon>
    </lineage>
</organism>
<dbReference type="AlphaFoldDB" id="A0AA37UH79"/>
<feature type="domain" description="N-acetyltransferase" evidence="1">
    <location>
        <begin position="6"/>
        <end position="93"/>
    </location>
</feature>
<dbReference type="SUPFAM" id="SSF55729">
    <property type="entry name" value="Acyl-CoA N-acyltransferases (Nat)"/>
    <property type="match status" value="1"/>
</dbReference>
<dbReference type="Gene3D" id="3.40.630.30">
    <property type="match status" value="1"/>
</dbReference>
<dbReference type="InterPro" id="IPR031165">
    <property type="entry name" value="GNAT_YJDJ"/>
</dbReference>
<dbReference type="PROSITE" id="PS51729">
    <property type="entry name" value="GNAT_YJDJ"/>
    <property type="match status" value="1"/>
</dbReference>